<keyword evidence="1" id="KW-1133">Transmembrane helix</keyword>
<dbReference type="EMBL" id="VRYZ01000008">
    <property type="protein sequence ID" value="TXS89719.1"/>
    <property type="molecule type" value="Genomic_DNA"/>
</dbReference>
<evidence type="ECO:0000313" key="3">
    <source>
        <dbReference type="EMBL" id="TXS89719.1"/>
    </source>
</evidence>
<proteinExistence type="predicted"/>
<feature type="domain" description="Mce/MlaD" evidence="2">
    <location>
        <begin position="39"/>
        <end position="133"/>
    </location>
</feature>
<dbReference type="InterPro" id="IPR052336">
    <property type="entry name" value="MlaD_Phospholipid_Transporter"/>
</dbReference>
<evidence type="ECO:0000313" key="4">
    <source>
        <dbReference type="Proteomes" id="UP000321933"/>
    </source>
</evidence>
<accession>A0A5C8ZPV0</accession>
<evidence type="ECO:0000259" key="2">
    <source>
        <dbReference type="Pfam" id="PF02470"/>
    </source>
</evidence>
<keyword evidence="4" id="KW-1185">Reference proteome</keyword>
<name>A0A5C8ZPV0_9GAMM</name>
<keyword evidence="1" id="KW-0472">Membrane</keyword>
<feature type="transmembrane region" description="Helical" evidence="1">
    <location>
        <begin position="6"/>
        <end position="29"/>
    </location>
</feature>
<keyword evidence="1" id="KW-0812">Transmembrane</keyword>
<dbReference type="Pfam" id="PF02470">
    <property type="entry name" value="MlaD"/>
    <property type="match status" value="1"/>
</dbReference>
<organism evidence="3 4">
    <name type="scientific">Parahaliea aestuarii</name>
    <dbReference type="NCBI Taxonomy" id="1852021"/>
    <lineage>
        <taxon>Bacteria</taxon>
        <taxon>Pseudomonadati</taxon>
        <taxon>Pseudomonadota</taxon>
        <taxon>Gammaproteobacteria</taxon>
        <taxon>Cellvibrionales</taxon>
        <taxon>Halieaceae</taxon>
        <taxon>Parahaliea</taxon>
    </lineage>
</organism>
<protein>
    <submittedName>
        <fullName evidence="3">MCE family protein</fullName>
    </submittedName>
</protein>
<dbReference type="RefSeq" id="WP_148065577.1">
    <property type="nucleotide sequence ID" value="NZ_VRYZ01000008.1"/>
</dbReference>
<sequence>MSENSHSVAIGAFILGALLIAVTTIIFIVGSGIGSGHERVVMVFDGSVKGLSVGAPVALRGVQIGQVTHINLILDSDNDELIMLVEADLDADNVQKRGSNPQELTEMLIERGMRAQLNTQSLLTGLLYVQLDFHPDTVIELPEIDSPYLQIPTIPTNLEKLSRQIDEIDFAQVASDLSDIATGLKSVITDEKFQTLPGEVNATFHSITALSEDIRSTLGRLEPGVNQLLANANNTLGTVDDNLPRLVTLVEEKLAVVESTLQNFDQTLKGVDNLIAEDSPTTYELNRALTELAEAGRALQLLAKTLEEQPEALLRGKNEDAP</sequence>
<dbReference type="OrthoDB" id="9806984at2"/>
<evidence type="ECO:0000256" key="1">
    <source>
        <dbReference type="SAM" id="Phobius"/>
    </source>
</evidence>
<comment type="caution">
    <text evidence="3">The sequence shown here is derived from an EMBL/GenBank/DDBJ whole genome shotgun (WGS) entry which is preliminary data.</text>
</comment>
<gene>
    <name evidence="3" type="ORF">FVW59_17080</name>
</gene>
<dbReference type="Proteomes" id="UP000321933">
    <property type="component" value="Unassembled WGS sequence"/>
</dbReference>
<dbReference type="AlphaFoldDB" id="A0A5C8ZPV0"/>
<dbReference type="PANTHER" id="PTHR33371:SF4">
    <property type="entry name" value="INTERMEMBRANE PHOSPHOLIPID TRANSPORT SYSTEM BINDING PROTEIN MLAD"/>
    <property type="match status" value="1"/>
</dbReference>
<reference evidence="3 4" key="1">
    <citation type="submission" date="2019-08" db="EMBL/GenBank/DDBJ databases">
        <title>Parahaliea maris sp. nov., isolated from the surface seawater.</title>
        <authorList>
            <person name="Liu Y."/>
        </authorList>
    </citation>
    <scope>NUCLEOTIDE SEQUENCE [LARGE SCALE GENOMIC DNA]</scope>
    <source>
        <strain evidence="3 4">S2-26</strain>
    </source>
</reference>
<dbReference type="InterPro" id="IPR003399">
    <property type="entry name" value="Mce/MlaD"/>
</dbReference>
<dbReference type="PANTHER" id="PTHR33371">
    <property type="entry name" value="INTERMEMBRANE PHOSPHOLIPID TRANSPORT SYSTEM BINDING PROTEIN MLAD-RELATED"/>
    <property type="match status" value="1"/>
</dbReference>